<dbReference type="OrthoDB" id="6407164at2759"/>
<comment type="caution">
    <text evidence="2">The sequence shown here is derived from an EMBL/GenBank/DDBJ whole genome shotgun (WGS) entry which is preliminary data.</text>
</comment>
<feature type="region of interest" description="Disordered" evidence="1">
    <location>
        <begin position="1"/>
        <end position="135"/>
    </location>
</feature>
<protein>
    <submittedName>
        <fullName evidence="2">Uncharacterized protein</fullName>
    </submittedName>
</protein>
<sequence>MKKNQTPINLLSTPTTQHKKQTSSAPPITTSPQNTNSAVKEIQQKGLTFSSKKRNYDDSSCSAVDDSFKKLCLDDQSTSQPNAEAQVDNGNNQPDGAKHSIPVSGPLGADAEGTSEPPRQPITKTQTDNDNQNDINSVADAALRYKKRNYYEGTSSDTCHKKVRWDEQLASSSSSALPRPPGSRTVRIGDIPDGVTIVKILDLIITGDIESACLDLETHSACITFVHPVTTVALVDHGARSRLQVNNQVLAFSLEPSEPIASEVSEAIKRAGATRSVVGDDWSSTILSEETIKADFVAFGQVEHFKTDVEKRAAFINFTTIGSIIKAKASLWKDPRYLGLQFRFGKERCAKRHAESHPAPAAGLVRHCLLSRPDAAARFIDYMTTHSVRIMERPVEVRWNDDGPGPHGFSFNYWSFAFTIFADIASAIAAVQSIKAVKPEVRSEAYRAVRRTYGARRSARKQAECEATLVAQEVGVAEGAMEF</sequence>
<feature type="compositionally biased region" description="Polar residues" evidence="1">
    <location>
        <begin position="75"/>
        <end position="94"/>
    </location>
</feature>
<accession>A0A9P5RW01</accession>
<dbReference type="InterPro" id="IPR012677">
    <property type="entry name" value="Nucleotide-bd_a/b_plait_sf"/>
</dbReference>
<feature type="compositionally biased region" description="Low complexity" evidence="1">
    <location>
        <begin position="125"/>
        <end position="134"/>
    </location>
</feature>
<dbReference type="Gene3D" id="3.30.70.330">
    <property type="match status" value="1"/>
</dbReference>
<evidence type="ECO:0000313" key="2">
    <source>
        <dbReference type="EMBL" id="KAF9146687.1"/>
    </source>
</evidence>
<reference evidence="2" key="1">
    <citation type="journal article" date="2020" name="Fungal Divers.">
        <title>Resolving the Mortierellaceae phylogeny through synthesis of multi-gene phylogenetics and phylogenomics.</title>
        <authorList>
            <person name="Vandepol N."/>
            <person name="Liber J."/>
            <person name="Desiro A."/>
            <person name="Na H."/>
            <person name="Kennedy M."/>
            <person name="Barry K."/>
            <person name="Grigoriev I.V."/>
            <person name="Miller A.N."/>
            <person name="O'Donnell K."/>
            <person name="Stajich J.E."/>
            <person name="Bonito G."/>
        </authorList>
    </citation>
    <scope>NUCLEOTIDE SEQUENCE</scope>
    <source>
        <strain evidence="2">NRRL 6426</strain>
    </source>
</reference>
<evidence type="ECO:0000256" key="1">
    <source>
        <dbReference type="SAM" id="MobiDB-lite"/>
    </source>
</evidence>
<dbReference type="Proteomes" id="UP000748756">
    <property type="component" value="Unassembled WGS sequence"/>
</dbReference>
<feature type="compositionally biased region" description="Polar residues" evidence="1">
    <location>
        <begin position="1"/>
        <end position="38"/>
    </location>
</feature>
<evidence type="ECO:0000313" key="3">
    <source>
        <dbReference type="Proteomes" id="UP000748756"/>
    </source>
</evidence>
<name>A0A9P5RW01_9FUNG</name>
<proteinExistence type="predicted"/>
<keyword evidence="3" id="KW-1185">Reference proteome</keyword>
<organism evidence="2 3">
    <name type="scientific">Linnemannia schmuckeri</name>
    <dbReference type="NCBI Taxonomy" id="64567"/>
    <lineage>
        <taxon>Eukaryota</taxon>
        <taxon>Fungi</taxon>
        <taxon>Fungi incertae sedis</taxon>
        <taxon>Mucoromycota</taxon>
        <taxon>Mortierellomycotina</taxon>
        <taxon>Mortierellomycetes</taxon>
        <taxon>Mortierellales</taxon>
        <taxon>Mortierellaceae</taxon>
        <taxon>Linnemannia</taxon>
    </lineage>
</organism>
<gene>
    <name evidence="2" type="ORF">BG015_011517</name>
</gene>
<dbReference type="AlphaFoldDB" id="A0A9P5RW01"/>
<dbReference type="EMBL" id="JAAAUQ010000898">
    <property type="protein sequence ID" value="KAF9146687.1"/>
    <property type="molecule type" value="Genomic_DNA"/>
</dbReference>